<dbReference type="Gene3D" id="3.30.70.100">
    <property type="match status" value="1"/>
</dbReference>
<sequence>MAKKILISGLKCENCPRHIAERLSDVDGVDKIEKDMTKMTATVLGNADVEEVRDALADKPFTVEEIAD</sequence>
<dbReference type="InterPro" id="IPR006121">
    <property type="entry name" value="HMA_dom"/>
</dbReference>
<dbReference type="EMBL" id="VDFM01000026">
    <property type="protein sequence ID" value="MQS53605.1"/>
    <property type="molecule type" value="Genomic_DNA"/>
</dbReference>
<dbReference type="InterPro" id="IPR036163">
    <property type="entry name" value="HMA_dom_sf"/>
</dbReference>
<evidence type="ECO:0000259" key="1">
    <source>
        <dbReference type="PROSITE" id="PS50846"/>
    </source>
</evidence>
<feature type="domain" description="HMA" evidence="1">
    <location>
        <begin position="1"/>
        <end position="64"/>
    </location>
</feature>
<keyword evidence="5" id="KW-1185">Reference proteome</keyword>
<proteinExistence type="predicted"/>
<dbReference type="CDD" id="cd00371">
    <property type="entry name" value="HMA"/>
    <property type="match status" value="1"/>
</dbReference>
<dbReference type="Proteomes" id="UP000436655">
    <property type="component" value="Unassembled WGS sequence"/>
</dbReference>
<comment type="caution">
    <text evidence="3">The sequence shown here is derived from an EMBL/GenBank/DDBJ whole genome shotgun (WGS) entry which is preliminary data.</text>
</comment>
<protein>
    <submittedName>
        <fullName evidence="3">Heavy-metal-associated domain-containing protein</fullName>
    </submittedName>
</protein>
<dbReference type="AlphaFoldDB" id="A0A5P0ZKV2"/>
<dbReference type="PROSITE" id="PS50846">
    <property type="entry name" value="HMA_2"/>
    <property type="match status" value="1"/>
</dbReference>
<reference evidence="2" key="2">
    <citation type="submission" date="2019-05" db="EMBL/GenBank/DDBJ databases">
        <authorList>
            <person name="Schuster J.A."/>
            <person name="Ehrmann M.A."/>
        </authorList>
    </citation>
    <scope>NUCLEOTIDE SEQUENCE</scope>
    <source>
        <strain evidence="2">TMW 1.2098</strain>
    </source>
</reference>
<dbReference type="GO" id="GO:0046872">
    <property type="term" value="F:metal ion binding"/>
    <property type="evidence" value="ECO:0007669"/>
    <property type="project" value="InterPro"/>
</dbReference>
<name>A0A5P0ZKV2_9LACO</name>
<evidence type="ECO:0000313" key="4">
    <source>
        <dbReference type="Proteomes" id="UP000380386"/>
    </source>
</evidence>
<gene>
    <name evidence="3" type="ORF">FHL02_11400</name>
    <name evidence="2" type="ORF">FHL03_10450</name>
</gene>
<organism evidence="3 4">
    <name type="scientific">Companilactobacillus mishanensis</name>
    <dbReference type="NCBI Taxonomy" id="2486008"/>
    <lineage>
        <taxon>Bacteria</taxon>
        <taxon>Bacillati</taxon>
        <taxon>Bacillota</taxon>
        <taxon>Bacilli</taxon>
        <taxon>Lactobacillales</taxon>
        <taxon>Lactobacillaceae</taxon>
        <taxon>Companilactobacillus</taxon>
    </lineage>
</organism>
<dbReference type="Proteomes" id="UP000380386">
    <property type="component" value="Unassembled WGS sequence"/>
</dbReference>
<evidence type="ECO:0000313" key="5">
    <source>
        <dbReference type="Proteomes" id="UP000436655"/>
    </source>
</evidence>
<dbReference type="SUPFAM" id="SSF55008">
    <property type="entry name" value="HMA, heavy metal-associated domain"/>
    <property type="match status" value="1"/>
</dbReference>
<dbReference type="Pfam" id="PF00403">
    <property type="entry name" value="HMA"/>
    <property type="match status" value="1"/>
</dbReference>
<dbReference type="EMBL" id="VDFN01000012">
    <property type="protein sequence ID" value="MQS45905.1"/>
    <property type="molecule type" value="Genomic_DNA"/>
</dbReference>
<dbReference type="OrthoDB" id="9813965at2"/>
<reference evidence="4 5" key="1">
    <citation type="journal article" date="2019" name="Syst. Appl. Microbiol.">
        <title>Polyphasic characterization of two novel Lactobacillus spp. isolated from blown salami packages: Description of Lactobacillus halodurans sp. nov. and Lactobacillus salsicarnum sp. nov.</title>
        <authorList>
            <person name="Schuster J.A."/>
            <person name="Klingl A."/>
            <person name="Vogel R.F."/>
            <person name="Ehrmann M.A."/>
        </authorList>
    </citation>
    <scope>NUCLEOTIDE SEQUENCE [LARGE SCALE GENOMIC DNA]</scope>
    <source>
        <strain evidence="2 5">TMW 1.2098</strain>
        <strain evidence="3 4">TMW 1.2118</strain>
    </source>
</reference>
<evidence type="ECO:0000313" key="3">
    <source>
        <dbReference type="EMBL" id="MQS53605.1"/>
    </source>
</evidence>
<evidence type="ECO:0000313" key="2">
    <source>
        <dbReference type="EMBL" id="MQS45905.1"/>
    </source>
</evidence>
<dbReference type="RefSeq" id="WP_125704230.1">
    <property type="nucleotide sequence ID" value="NZ_JBHTOO010000004.1"/>
</dbReference>
<accession>A0A5P0ZKV2</accession>